<accession>A0AAT9GF14</accession>
<dbReference type="InterPro" id="IPR029058">
    <property type="entry name" value="AB_hydrolase_fold"/>
</dbReference>
<organism evidence="3">
    <name type="scientific">Sediminibacterium sp. KACHI17</name>
    <dbReference type="NCBI Taxonomy" id="1751071"/>
    <lineage>
        <taxon>Bacteria</taxon>
        <taxon>Pseudomonadati</taxon>
        <taxon>Bacteroidota</taxon>
        <taxon>Chitinophagia</taxon>
        <taxon>Chitinophagales</taxon>
        <taxon>Chitinophagaceae</taxon>
        <taxon>Sediminibacterium</taxon>
    </lineage>
</organism>
<reference evidence="3" key="1">
    <citation type="submission" date="2024-02" db="EMBL/GenBank/DDBJ databases">
        <title>Sediminibacterium planktonica sp. nov. and Sediminibacterium longus sp. nov., isolated from surface lake and river water.</title>
        <authorList>
            <person name="Watanabe K."/>
            <person name="Takemine S."/>
            <person name="Ishii Y."/>
            <person name="Ogata Y."/>
            <person name="Shindo C."/>
            <person name="Suda W."/>
        </authorList>
    </citation>
    <scope>NUCLEOTIDE SEQUENCE</scope>
    <source>
        <strain evidence="3">KACHI17</strain>
    </source>
</reference>
<dbReference type="GO" id="GO:0016787">
    <property type="term" value="F:hydrolase activity"/>
    <property type="evidence" value="ECO:0007669"/>
    <property type="project" value="UniProtKB-KW"/>
</dbReference>
<evidence type="ECO:0000313" key="3">
    <source>
        <dbReference type="EMBL" id="BFG69179.1"/>
    </source>
</evidence>
<dbReference type="SUPFAM" id="SSF53474">
    <property type="entry name" value="alpha/beta-Hydrolases"/>
    <property type="match status" value="1"/>
</dbReference>
<dbReference type="Gene3D" id="3.40.50.1820">
    <property type="entry name" value="alpha/beta hydrolase"/>
    <property type="match status" value="1"/>
</dbReference>
<proteinExistence type="predicted"/>
<dbReference type="InterPro" id="IPR051049">
    <property type="entry name" value="Dienelactone_hydrolase-like"/>
</dbReference>
<dbReference type="EMBL" id="AP029612">
    <property type="protein sequence ID" value="BFG69179.1"/>
    <property type="molecule type" value="Genomic_DNA"/>
</dbReference>
<evidence type="ECO:0000259" key="2">
    <source>
        <dbReference type="Pfam" id="PF01738"/>
    </source>
</evidence>
<feature type="chain" id="PRO_5043703427" evidence="1">
    <location>
        <begin position="22"/>
        <end position="292"/>
    </location>
</feature>
<dbReference type="Pfam" id="PF01738">
    <property type="entry name" value="DLH"/>
    <property type="match status" value="1"/>
</dbReference>
<feature type="signal peptide" evidence="1">
    <location>
        <begin position="1"/>
        <end position="21"/>
    </location>
</feature>
<dbReference type="PANTHER" id="PTHR46623">
    <property type="entry name" value="CARBOXYMETHYLENEBUTENOLIDASE-RELATED"/>
    <property type="match status" value="1"/>
</dbReference>
<feature type="domain" description="Dienelactone hydrolase" evidence="2">
    <location>
        <begin position="91"/>
        <end position="290"/>
    </location>
</feature>
<keyword evidence="1" id="KW-0732">Signal</keyword>
<gene>
    <name evidence="3" type="ORF">KACHI17_00600</name>
</gene>
<name>A0AAT9GF14_9BACT</name>
<protein>
    <submittedName>
        <fullName evidence="3">Dienelactone hydrolase family protein</fullName>
    </submittedName>
</protein>
<dbReference type="PANTHER" id="PTHR46623:SF6">
    <property type="entry name" value="ALPHA_BETA-HYDROLASES SUPERFAMILY PROTEIN"/>
    <property type="match status" value="1"/>
</dbReference>
<sequence length="292" mass="31971">MKKIIALTFAAFCTAAFLSHSYKTPAPQPLTPECYVSCFTSEIMDQFKAEASTASFAMMHDNPIPYTVADPLGKPVTFKAADGTSAMGYEIRSKKKSNKWLFVIQEWWGLNDYIKKESETFYSDLGDVNVIALDLYDGKIAATADSAMKLIQSAKTERLESIIKGAIAYAGTDAKIYTVGWCFGGMWSLQSALLAGKQAAGCVMYYGRPENNVEKLKTLNCDVIGFFGNKDRSPSPEVVNKFEADMQAAGKKLFANKYDAGHGFANPSNPVFNKEAAADAHAKAVAFLKERM</sequence>
<evidence type="ECO:0000256" key="1">
    <source>
        <dbReference type="SAM" id="SignalP"/>
    </source>
</evidence>
<keyword evidence="3" id="KW-0378">Hydrolase</keyword>
<dbReference type="RefSeq" id="WP_353549528.1">
    <property type="nucleotide sequence ID" value="NZ_AP029612.1"/>
</dbReference>
<dbReference type="InterPro" id="IPR002925">
    <property type="entry name" value="Dienelactn_hydro"/>
</dbReference>
<dbReference type="AlphaFoldDB" id="A0AAT9GF14"/>